<sequence length="312" mass="36354">MDQNNQDNSGVESEVNGSAEAESNTNIQSRNIFDLSGVPNTETSIDLNQMRVDTIPDLSRFKDLKFLGLRQNLLTSLNTNISLLINLTELELYDNQLTEIQGIENLINLEILDLSYNRIGKIKGLSTLSKLRKLFLINNKIEQIEGLEGLILLELLELGDNKIKEISNLNHLINLQELFLGKNKIKKIEGIDSLVKLRVLSLPANRLTKLEGLENLVELEELHINDQGIESLNGIENQWGDYFIWLQENMQKFIDKYGKIDYLRHAINEWKNMPVKEKLIWTKKSEKDKRRYQREIVEYYKFKYQNVEEQFE</sequence>
<keyword evidence="3" id="KW-0539">Nucleus</keyword>
<dbReference type="PROSITE" id="PS51450">
    <property type="entry name" value="LRR"/>
    <property type="match status" value="6"/>
</dbReference>
<dbReference type="InterPro" id="IPR009071">
    <property type="entry name" value="HMG_box_dom"/>
</dbReference>
<dbReference type="SUPFAM" id="SSF47095">
    <property type="entry name" value="HMG-box"/>
    <property type="match status" value="1"/>
</dbReference>
<dbReference type="SMART" id="SM00365">
    <property type="entry name" value="LRR_SD22"/>
    <property type="match status" value="7"/>
</dbReference>
<evidence type="ECO:0000256" key="3">
    <source>
        <dbReference type="PROSITE-ProRule" id="PRU00267"/>
    </source>
</evidence>
<keyword evidence="2" id="KW-0677">Repeat</keyword>
<dbReference type="SMART" id="SM00369">
    <property type="entry name" value="LRR_TYP"/>
    <property type="match status" value="5"/>
</dbReference>
<dbReference type="InterPro" id="IPR001611">
    <property type="entry name" value="Leu-rich_rpt"/>
</dbReference>
<dbReference type="PANTHER" id="PTHR46652:SF3">
    <property type="entry name" value="LEUCINE-RICH REPEAT-CONTAINING PROTEIN 9"/>
    <property type="match status" value="1"/>
</dbReference>
<dbReference type="Proteomes" id="UP000887561">
    <property type="component" value="Unplaced"/>
</dbReference>
<protein>
    <submittedName>
        <fullName evidence="7">HMG box domain-containing protein</fullName>
    </submittedName>
</protein>
<dbReference type="Pfam" id="PF14887">
    <property type="entry name" value="HMG_box_5"/>
    <property type="match status" value="1"/>
</dbReference>
<evidence type="ECO:0000313" key="7">
    <source>
        <dbReference type="WBParaSite" id="scaffold9668_cov166.g14164"/>
    </source>
</evidence>
<feature type="compositionally biased region" description="Polar residues" evidence="4">
    <location>
        <begin position="1"/>
        <end position="11"/>
    </location>
</feature>
<feature type="domain" description="HMG box" evidence="5">
    <location>
        <begin position="235"/>
        <end position="300"/>
    </location>
</feature>
<dbReference type="SUPFAM" id="SSF52058">
    <property type="entry name" value="L domain-like"/>
    <property type="match status" value="1"/>
</dbReference>
<dbReference type="AlphaFoldDB" id="A0A915N945"/>
<dbReference type="Gene3D" id="1.10.30.10">
    <property type="entry name" value="High mobility group box domain"/>
    <property type="match status" value="1"/>
</dbReference>
<dbReference type="InterPro" id="IPR003591">
    <property type="entry name" value="Leu-rich_rpt_typical-subtyp"/>
</dbReference>
<keyword evidence="6" id="KW-1185">Reference proteome</keyword>
<organism evidence="6 7">
    <name type="scientific">Meloidogyne javanica</name>
    <name type="common">Root-knot nematode worm</name>
    <dbReference type="NCBI Taxonomy" id="6303"/>
    <lineage>
        <taxon>Eukaryota</taxon>
        <taxon>Metazoa</taxon>
        <taxon>Ecdysozoa</taxon>
        <taxon>Nematoda</taxon>
        <taxon>Chromadorea</taxon>
        <taxon>Rhabditida</taxon>
        <taxon>Tylenchina</taxon>
        <taxon>Tylenchomorpha</taxon>
        <taxon>Tylenchoidea</taxon>
        <taxon>Meloidogynidae</taxon>
        <taxon>Meloidogyninae</taxon>
        <taxon>Meloidogyne</taxon>
        <taxon>Meloidogyne incognita group</taxon>
    </lineage>
</organism>
<dbReference type="InterPro" id="IPR032675">
    <property type="entry name" value="LRR_dom_sf"/>
</dbReference>
<dbReference type="InterPro" id="IPR025875">
    <property type="entry name" value="Leu-rich_rpt_4"/>
</dbReference>
<evidence type="ECO:0000259" key="5">
    <source>
        <dbReference type="PROSITE" id="PS50118"/>
    </source>
</evidence>
<dbReference type="InterPro" id="IPR029215">
    <property type="entry name" value="HMG_box_5"/>
</dbReference>
<dbReference type="PANTHER" id="PTHR46652">
    <property type="entry name" value="LEUCINE-RICH REPEAT AND IQ DOMAIN-CONTAINING PROTEIN 1-RELATED"/>
    <property type="match status" value="1"/>
</dbReference>
<proteinExistence type="predicted"/>
<keyword evidence="3" id="KW-0238">DNA-binding</keyword>
<evidence type="ECO:0000256" key="2">
    <source>
        <dbReference type="ARBA" id="ARBA00022737"/>
    </source>
</evidence>
<evidence type="ECO:0000256" key="1">
    <source>
        <dbReference type="ARBA" id="ARBA00022614"/>
    </source>
</evidence>
<name>A0A915N945_MELJA</name>
<dbReference type="GO" id="GO:0003677">
    <property type="term" value="F:DNA binding"/>
    <property type="evidence" value="ECO:0007669"/>
    <property type="project" value="UniProtKB-UniRule"/>
</dbReference>
<dbReference type="PROSITE" id="PS50118">
    <property type="entry name" value="HMG_BOX_2"/>
    <property type="match status" value="1"/>
</dbReference>
<feature type="region of interest" description="Disordered" evidence="4">
    <location>
        <begin position="1"/>
        <end position="24"/>
    </location>
</feature>
<dbReference type="InterPro" id="IPR036910">
    <property type="entry name" value="HMG_box_dom_sf"/>
</dbReference>
<accession>A0A915N945</accession>
<evidence type="ECO:0000313" key="6">
    <source>
        <dbReference type="Proteomes" id="UP000887561"/>
    </source>
</evidence>
<dbReference type="Pfam" id="PF12799">
    <property type="entry name" value="LRR_4"/>
    <property type="match status" value="2"/>
</dbReference>
<keyword evidence="1" id="KW-0433">Leucine-rich repeat</keyword>
<dbReference type="GO" id="GO:0005634">
    <property type="term" value="C:nucleus"/>
    <property type="evidence" value="ECO:0007669"/>
    <property type="project" value="UniProtKB-UniRule"/>
</dbReference>
<reference evidence="7" key="1">
    <citation type="submission" date="2022-11" db="UniProtKB">
        <authorList>
            <consortium name="WormBaseParasite"/>
        </authorList>
    </citation>
    <scope>IDENTIFICATION</scope>
</reference>
<dbReference type="Gene3D" id="3.80.10.10">
    <property type="entry name" value="Ribonuclease Inhibitor"/>
    <property type="match status" value="2"/>
</dbReference>
<feature type="DNA-binding region" description="HMG box" evidence="3">
    <location>
        <begin position="235"/>
        <end position="300"/>
    </location>
</feature>
<dbReference type="InterPro" id="IPR050836">
    <property type="entry name" value="SDS22/Internalin_LRR"/>
</dbReference>
<dbReference type="WBParaSite" id="scaffold9668_cov166.g14164">
    <property type="protein sequence ID" value="scaffold9668_cov166.g14164"/>
    <property type="gene ID" value="scaffold9668_cov166.g14164"/>
</dbReference>
<evidence type="ECO:0000256" key="4">
    <source>
        <dbReference type="SAM" id="MobiDB-lite"/>
    </source>
</evidence>